<organism evidence="2 3">
    <name type="scientific">Anopheles christyi</name>
    <dbReference type="NCBI Taxonomy" id="43041"/>
    <lineage>
        <taxon>Eukaryota</taxon>
        <taxon>Metazoa</taxon>
        <taxon>Ecdysozoa</taxon>
        <taxon>Arthropoda</taxon>
        <taxon>Hexapoda</taxon>
        <taxon>Insecta</taxon>
        <taxon>Pterygota</taxon>
        <taxon>Neoptera</taxon>
        <taxon>Endopterygota</taxon>
        <taxon>Diptera</taxon>
        <taxon>Nematocera</taxon>
        <taxon>Culicoidea</taxon>
        <taxon>Culicidae</taxon>
        <taxon>Anophelinae</taxon>
        <taxon>Anopheles</taxon>
    </lineage>
</organism>
<protein>
    <submittedName>
        <fullName evidence="2">Uncharacterized protein</fullName>
    </submittedName>
</protein>
<dbReference type="AlphaFoldDB" id="A0A182KEP2"/>
<feature type="signal peptide" evidence="1">
    <location>
        <begin position="1"/>
        <end position="19"/>
    </location>
</feature>
<feature type="chain" id="PRO_5008125443" evidence="1">
    <location>
        <begin position="20"/>
        <end position="151"/>
    </location>
</feature>
<keyword evidence="1" id="KW-0732">Signal</keyword>
<dbReference type="EnsemblMetazoa" id="ACHR009230-RA">
    <property type="protein sequence ID" value="ACHR009230-PA"/>
    <property type="gene ID" value="ACHR009230"/>
</dbReference>
<evidence type="ECO:0000256" key="1">
    <source>
        <dbReference type="SAM" id="SignalP"/>
    </source>
</evidence>
<dbReference type="Proteomes" id="UP000075881">
    <property type="component" value="Unassembled WGS sequence"/>
</dbReference>
<sequence>MYSKVVIAFALCVLSTVSAGVVPVAAPLAAAGVIAPYATSYNAHTVNHNIAAPYVAATPVAAPVAVAKYVAAPAAAAVAPVAKYVAAPAAYTAYSAAAPAAYAAYSAAAPAAYAAYSAAAPAAYTAYSAGAPVLPAAAYTAYGAATYPYLF</sequence>
<evidence type="ECO:0000313" key="3">
    <source>
        <dbReference type="Proteomes" id="UP000075881"/>
    </source>
</evidence>
<keyword evidence="3" id="KW-1185">Reference proteome</keyword>
<dbReference type="VEuPathDB" id="VectorBase:ACHR009230"/>
<reference evidence="3" key="1">
    <citation type="submission" date="2013-03" db="EMBL/GenBank/DDBJ databases">
        <title>The Genome Sequence of Anopheles christyi ACHKN1017.</title>
        <authorList>
            <consortium name="The Broad Institute Genomics Platform"/>
            <person name="Neafsey D.E."/>
            <person name="Besansky N."/>
            <person name="Walker B."/>
            <person name="Young S.K."/>
            <person name="Zeng Q."/>
            <person name="Gargeya S."/>
            <person name="Fitzgerald M."/>
            <person name="Haas B."/>
            <person name="Abouelleil A."/>
            <person name="Allen A.W."/>
            <person name="Alvarado L."/>
            <person name="Arachchi H.M."/>
            <person name="Berlin A.M."/>
            <person name="Chapman S.B."/>
            <person name="Gainer-Dewar J."/>
            <person name="Goldberg J."/>
            <person name="Griggs A."/>
            <person name="Gujja S."/>
            <person name="Hansen M."/>
            <person name="Howarth C."/>
            <person name="Imamovic A."/>
            <person name="Ireland A."/>
            <person name="Larimer J."/>
            <person name="McCowan C."/>
            <person name="Murphy C."/>
            <person name="Pearson M."/>
            <person name="Poon T.W."/>
            <person name="Priest M."/>
            <person name="Roberts A."/>
            <person name="Saif S."/>
            <person name="Shea T."/>
            <person name="Sisk P."/>
            <person name="Sykes S."/>
            <person name="Wortman J."/>
            <person name="Nusbaum C."/>
            <person name="Birren B."/>
        </authorList>
    </citation>
    <scope>NUCLEOTIDE SEQUENCE [LARGE SCALE GENOMIC DNA]</scope>
    <source>
        <strain evidence="3">ACHKN1017</strain>
    </source>
</reference>
<evidence type="ECO:0000313" key="2">
    <source>
        <dbReference type="EnsemblMetazoa" id="ACHR009230-PA"/>
    </source>
</evidence>
<proteinExistence type="predicted"/>
<accession>A0A182KEP2</accession>
<name>A0A182KEP2_9DIPT</name>
<reference evidence="2" key="2">
    <citation type="submission" date="2020-05" db="UniProtKB">
        <authorList>
            <consortium name="EnsemblMetazoa"/>
        </authorList>
    </citation>
    <scope>IDENTIFICATION</scope>
    <source>
        <strain evidence="2">ACHKN1017</strain>
    </source>
</reference>